<evidence type="ECO:0000256" key="9">
    <source>
        <dbReference type="SAM" id="Phobius"/>
    </source>
</evidence>
<evidence type="ECO:0000256" key="4">
    <source>
        <dbReference type="ARBA" id="ARBA00022475"/>
    </source>
</evidence>
<dbReference type="InterPro" id="IPR001367">
    <property type="entry name" value="Fe_dep_repressor"/>
</dbReference>
<dbReference type="InterPro" id="IPR036421">
    <property type="entry name" value="Fe_dep_repressor_sf"/>
</dbReference>
<dbReference type="Gene3D" id="1.10.3470.10">
    <property type="entry name" value="ABC transporter involved in vitamin B12 uptake, BtuC"/>
    <property type="match status" value="1"/>
</dbReference>
<accession>A0A518AQ02</accession>
<reference evidence="11 12" key="1">
    <citation type="submission" date="2019-02" db="EMBL/GenBank/DDBJ databases">
        <title>Deep-cultivation of Planctomycetes and their phenomic and genomic characterization uncovers novel biology.</title>
        <authorList>
            <person name="Wiegand S."/>
            <person name="Jogler M."/>
            <person name="Boedeker C."/>
            <person name="Pinto D."/>
            <person name="Vollmers J."/>
            <person name="Rivas-Marin E."/>
            <person name="Kohn T."/>
            <person name="Peeters S.H."/>
            <person name="Heuer A."/>
            <person name="Rast P."/>
            <person name="Oberbeckmann S."/>
            <person name="Bunk B."/>
            <person name="Jeske O."/>
            <person name="Meyerdierks A."/>
            <person name="Storesund J.E."/>
            <person name="Kallscheuer N."/>
            <person name="Luecker S."/>
            <person name="Lage O.M."/>
            <person name="Pohl T."/>
            <person name="Merkel B.J."/>
            <person name="Hornburger P."/>
            <person name="Mueller R.-W."/>
            <person name="Bruemmer F."/>
            <person name="Labrenz M."/>
            <person name="Spormann A.M."/>
            <person name="Op den Camp H."/>
            <person name="Overmann J."/>
            <person name="Amann R."/>
            <person name="Jetten M.S.M."/>
            <person name="Mascher T."/>
            <person name="Medema M.H."/>
            <person name="Devos D.P."/>
            <person name="Kaster A.-K."/>
            <person name="Ovreas L."/>
            <person name="Rohde M."/>
            <person name="Galperin M.Y."/>
            <person name="Jogler C."/>
        </authorList>
    </citation>
    <scope>NUCLEOTIDE SEQUENCE [LARGE SCALE GENOMIC DNA]</scope>
    <source>
        <strain evidence="11 12">Pan181</strain>
    </source>
</reference>
<keyword evidence="4" id="KW-1003">Cell membrane</keyword>
<protein>
    <submittedName>
        <fullName evidence="11">Manganese transport system membrane protein MntB</fullName>
    </submittedName>
</protein>
<dbReference type="Pfam" id="PF00950">
    <property type="entry name" value="ABC-3"/>
    <property type="match status" value="1"/>
</dbReference>
<dbReference type="Gene3D" id="1.10.10.10">
    <property type="entry name" value="Winged helix-like DNA-binding domain superfamily/Winged helix DNA-binding domain"/>
    <property type="match status" value="1"/>
</dbReference>
<dbReference type="CDD" id="cd06550">
    <property type="entry name" value="TM_ABC_iron-siderophores_like"/>
    <property type="match status" value="1"/>
</dbReference>
<dbReference type="GO" id="GO:0055085">
    <property type="term" value="P:transmembrane transport"/>
    <property type="evidence" value="ECO:0007669"/>
    <property type="project" value="InterPro"/>
</dbReference>
<evidence type="ECO:0000313" key="12">
    <source>
        <dbReference type="Proteomes" id="UP000315750"/>
    </source>
</evidence>
<feature type="domain" description="Iron dependent repressor metal binding and dimerisation" evidence="10">
    <location>
        <begin position="365"/>
        <end position="434"/>
    </location>
</feature>
<proteinExistence type="inferred from homology"/>
<keyword evidence="12" id="KW-1185">Reference proteome</keyword>
<feature type="transmembrane region" description="Helical" evidence="9">
    <location>
        <begin position="156"/>
        <end position="174"/>
    </location>
</feature>
<dbReference type="GO" id="GO:0010043">
    <property type="term" value="P:response to zinc ion"/>
    <property type="evidence" value="ECO:0007669"/>
    <property type="project" value="TreeGrafter"/>
</dbReference>
<feature type="transmembrane region" description="Helical" evidence="9">
    <location>
        <begin position="243"/>
        <end position="264"/>
    </location>
</feature>
<evidence type="ECO:0000256" key="2">
    <source>
        <dbReference type="ARBA" id="ARBA00008034"/>
    </source>
</evidence>
<dbReference type="InterPro" id="IPR022689">
    <property type="entry name" value="Iron_dep_repressor"/>
</dbReference>
<evidence type="ECO:0000256" key="3">
    <source>
        <dbReference type="ARBA" id="ARBA00022448"/>
    </source>
</evidence>
<evidence type="ECO:0000256" key="7">
    <source>
        <dbReference type="ARBA" id="ARBA00023136"/>
    </source>
</evidence>
<feature type="transmembrane region" description="Helical" evidence="9">
    <location>
        <begin position="215"/>
        <end position="236"/>
    </location>
</feature>
<dbReference type="InterPro" id="IPR036388">
    <property type="entry name" value="WH-like_DNA-bd_sf"/>
</dbReference>
<evidence type="ECO:0000256" key="8">
    <source>
        <dbReference type="RuleBase" id="RU003943"/>
    </source>
</evidence>
<dbReference type="InterPro" id="IPR037294">
    <property type="entry name" value="ABC_BtuC-like"/>
</dbReference>
<evidence type="ECO:0000259" key="10">
    <source>
        <dbReference type="Pfam" id="PF02742"/>
    </source>
</evidence>
<gene>
    <name evidence="11" type="primary">mntB_1</name>
    <name evidence="11" type="ORF">Pan181_30110</name>
</gene>
<dbReference type="GO" id="GO:0043190">
    <property type="term" value="C:ATP-binding cassette (ABC) transporter complex"/>
    <property type="evidence" value="ECO:0007669"/>
    <property type="project" value="InterPro"/>
</dbReference>
<sequence>METLALINPFAPDTFPMVLRLMTVAVVVNVSCALVGSFLVLRRMSMMGDALSHAVLPGLVIAFLFSGSLGIGPMFIGAVVAGMATTYLTQTLHNYGRLTTDAAMGVVFTSLFALGVVFLKLFASHVHLDAACVYEGSLLKVLETIEIGGLQLPRQLLIAVPVLVVSVGVIGLLWKELKLTTFDASLATAMGISAPVVHYTLMTLVALTAVASFQVVGSILVIAMLIIPPATAQLCVERLSHMVWLSCLLGAAVAVCGSVTAVYFDVSPPGTMAVYAGLFYAMAMVFSPTNGVLSRAWFHYQTASRIVREDLLAMVYRVEELDNTRHLKRESAVEAVGGGLVARRALQSLLSGGEMTDGPEGIALTELGRGQAATMVRTHRLWETYLVEELNLPLDHVHEPAHRMEHFIDDEIREQLAERLPEGAEDPHGREIPEP</sequence>
<evidence type="ECO:0000256" key="6">
    <source>
        <dbReference type="ARBA" id="ARBA00022989"/>
    </source>
</evidence>
<dbReference type="GO" id="GO:0046983">
    <property type="term" value="F:protein dimerization activity"/>
    <property type="evidence" value="ECO:0007669"/>
    <property type="project" value="InterPro"/>
</dbReference>
<feature type="transmembrane region" description="Helical" evidence="9">
    <location>
        <begin position="276"/>
        <end position="298"/>
    </location>
</feature>
<evidence type="ECO:0000313" key="11">
    <source>
        <dbReference type="EMBL" id="QDU56799.1"/>
    </source>
</evidence>
<name>A0A518AQ02_9BACT</name>
<dbReference type="KEGG" id="amuc:Pan181_30110"/>
<dbReference type="Proteomes" id="UP000315750">
    <property type="component" value="Chromosome"/>
</dbReference>
<organism evidence="11 12">
    <name type="scientific">Aeoliella mucimassa</name>
    <dbReference type="NCBI Taxonomy" id="2527972"/>
    <lineage>
        <taxon>Bacteria</taxon>
        <taxon>Pseudomonadati</taxon>
        <taxon>Planctomycetota</taxon>
        <taxon>Planctomycetia</taxon>
        <taxon>Pirellulales</taxon>
        <taxon>Lacipirellulaceae</taxon>
        <taxon>Aeoliella</taxon>
    </lineage>
</organism>
<dbReference type="PANTHER" id="PTHR30477">
    <property type="entry name" value="ABC-TRANSPORTER METAL-BINDING PROTEIN"/>
    <property type="match status" value="1"/>
</dbReference>
<keyword evidence="3 8" id="KW-0813">Transport</keyword>
<dbReference type="RefSeq" id="WP_145247532.1">
    <property type="nucleotide sequence ID" value="NZ_CP036278.1"/>
</dbReference>
<comment type="similarity">
    <text evidence="2 8">Belongs to the ABC-3 integral membrane protein family.</text>
</comment>
<dbReference type="PANTHER" id="PTHR30477:SF8">
    <property type="entry name" value="METAL TRANSPORT SYSTEM MEMBRANE PROTEIN CT_070-RELATED"/>
    <property type="match status" value="1"/>
</dbReference>
<feature type="transmembrane region" description="Helical" evidence="9">
    <location>
        <begin position="20"/>
        <end position="41"/>
    </location>
</feature>
<evidence type="ECO:0000256" key="1">
    <source>
        <dbReference type="ARBA" id="ARBA00004651"/>
    </source>
</evidence>
<feature type="transmembrane region" description="Helical" evidence="9">
    <location>
        <begin position="102"/>
        <end position="123"/>
    </location>
</feature>
<feature type="transmembrane region" description="Helical" evidence="9">
    <location>
        <begin position="71"/>
        <end position="90"/>
    </location>
</feature>
<dbReference type="SUPFAM" id="SSF81345">
    <property type="entry name" value="ABC transporter involved in vitamin B12 uptake, BtuC"/>
    <property type="match status" value="1"/>
</dbReference>
<keyword evidence="5 8" id="KW-0812">Transmembrane</keyword>
<dbReference type="InterPro" id="IPR001626">
    <property type="entry name" value="ABC_TroCD"/>
</dbReference>
<dbReference type="Pfam" id="PF02742">
    <property type="entry name" value="Fe_dep_repr_C"/>
    <property type="match status" value="1"/>
</dbReference>
<dbReference type="OrthoDB" id="9788905at2"/>
<dbReference type="GO" id="GO:0046914">
    <property type="term" value="F:transition metal ion binding"/>
    <property type="evidence" value="ECO:0007669"/>
    <property type="project" value="InterPro"/>
</dbReference>
<dbReference type="GO" id="GO:0003700">
    <property type="term" value="F:DNA-binding transcription factor activity"/>
    <property type="evidence" value="ECO:0007669"/>
    <property type="project" value="InterPro"/>
</dbReference>
<keyword evidence="6 9" id="KW-1133">Transmembrane helix</keyword>
<dbReference type="EMBL" id="CP036278">
    <property type="protein sequence ID" value="QDU56799.1"/>
    <property type="molecule type" value="Genomic_DNA"/>
</dbReference>
<evidence type="ECO:0000256" key="5">
    <source>
        <dbReference type="ARBA" id="ARBA00022692"/>
    </source>
</evidence>
<comment type="subcellular location">
    <subcellularLocation>
        <location evidence="1 8">Cell membrane</location>
        <topology evidence="1 8">Multi-pass membrane protein</topology>
    </subcellularLocation>
</comment>
<keyword evidence="7 9" id="KW-0472">Membrane</keyword>
<dbReference type="AlphaFoldDB" id="A0A518AQ02"/>
<dbReference type="SMART" id="SM00529">
    <property type="entry name" value="HTH_DTXR"/>
    <property type="match status" value="1"/>
</dbReference>
<dbReference type="SUPFAM" id="SSF47979">
    <property type="entry name" value="Iron-dependent repressor protein, dimerization domain"/>
    <property type="match status" value="1"/>
</dbReference>